<feature type="compositionally biased region" description="Basic and acidic residues" evidence="1">
    <location>
        <begin position="80"/>
        <end position="95"/>
    </location>
</feature>
<evidence type="ECO:0000313" key="3">
    <source>
        <dbReference type="Proteomes" id="UP000245207"/>
    </source>
</evidence>
<comment type="caution">
    <text evidence="2">The sequence shown here is derived from an EMBL/GenBank/DDBJ whole genome shotgun (WGS) entry which is preliminary data.</text>
</comment>
<accession>A0A2U1K9S4</accession>
<dbReference type="Proteomes" id="UP000245207">
    <property type="component" value="Unassembled WGS sequence"/>
</dbReference>
<dbReference type="PANTHER" id="PTHR48475:SF2">
    <property type="entry name" value="RIBONUCLEASE H"/>
    <property type="match status" value="1"/>
</dbReference>
<organism evidence="2 3">
    <name type="scientific">Artemisia annua</name>
    <name type="common">Sweet wormwood</name>
    <dbReference type="NCBI Taxonomy" id="35608"/>
    <lineage>
        <taxon>Eukaryota</taxon>
        <taxon>Viridiplantae</taxon>
        <taxon>Streptophyta</taxon>
        <taxon>Embryophyta</taxon>
        <taxon>Tracheophyta</taxon>
        <taxon>Spermatophyta</taxon>
        <taxon>Magnoliopsida</taxon>
        <taxon>eudicotyledons</taxon>
        <taxon>Gunneridae</taxon>
        <taxon>Pentapetalae</taxon>
        <taxon>asterids</taxon>
        <taxon>campanulids</taxon>
        <taxon>Asterales</taxon>
        <taxon>Asteraceae</taxon>
        <taxon>Asteroideae</taxon>
        <taxon>Anthemideae</taxon>
        <taxon>Artemisiinae</taxon>
        <taxon>Artemisia</taxon>
    </lineage>
</organism>
<gene>
    <name evidence="2" type="ORF">CTI12_AA627960</name>
</gene>
<proteinExistence type="predicted"/>
<protein>
    <recommendedName>
        <fullName evidence="4">Reverse transcriptase RNase H-like domain-containing protein</fullName>
    </recommendedName>
</protein>
<feature type="compositionally biased region" description="Basic and acidic residues" evidence="1">
    <location>
        <begin position="58"/>
        <end position="70"/>
    </location>
</feature>
<keyword evidence="3" id="KW-1185">Reference proteome</keyword>
<dbReference type="EMBL" id="PKPP01028070">
    <property type="protein sequence ID" value="PWA27042.1"/>
    <property type="molecule type" value="Genomic_DNA"/>
</dbReference>
<feature type="region of interest" description="Disordered" evidence="1">
    <location>
        <begin position="54"/>
        <end position="124"/>
    </location>
</feature>
<evidence type="ECO:0008006" key="4">
    <source>
        <dbReference type="Google" id="ProtNLM"/>
    </source>
</evidence>
<dbReference type="AlphaFoldDB" id="A0A2U1K9S4"/>
<feature type="compositionally biased region" description="Basic residues" evidence="1">
    <location>
        <begin position="96"/>
        <end position="106"/>
    </location>
</feature>
<evidence type="ECO:0000256" key="1">
    <source>
        <dbReference type="SAM" id="MobiDB-lite"/>
    </source>
</evidence>
<sequence>MVYATRRLRRYFKDHLIRVLTDKPVEWTFLKPDRSQRMVKWATELEEYDIEYGMEGPFEGHTDEPAKVDDSNMSSNKMTLEAKREGKHQLGDLKMRRTPHNQKKGKRLVEPSFESGVEQQASTK</sequence>
<dbReference type="PANTHER" id="PTHR48475">
    <property type="entry name" value="RIBONUCLEASE H"/>
    <property type="match status" value="1"/>
</dbReference>
<reference evidence="2 3" key="1">
    <citation type="journal article" date="2018" name="Mol. Plant">
        <title>The genome of Artemisia annua provides insight into the evolution of Asteraceae family and artemisinin biosynthesis.</title>
        <authorList>
            <person name="Shen Q."/>
            <person name="Zhang L."/>
            <person name="Liao Z."/>
            <person name="Wang S."/>
            <person name="Yan T."/>
            <person name="Shi P."/>
            <person name="Liu M."/>
            <person name="Fu X."/>
            <person name="Pan Q."/>
            <person name="Wang Y."/>
            <person name="Lv Z."/>
            <person name="Lu X."/>
            <person name="Zhang F."/>
            <person name="Jiang W."/>
            <person name="Ma Y."/>
            <person name="Chen M."/>
            <person name="Hao X."/>
            <person name="Li L."/>
            <person name="Tang Y."/>
            <person name="Lv G."/>
            <person name="Zhou Y."/>
            <person name="Sun X."/>
            <person name="Brodelius P.E."/>
            <person name="Rose J.K.C."/>
            <person name="Tang K."/>
        </authorList>
    </citation>
    <scope>NUCLEOTIDE SEQUENCE [LARGE SCALE GENOMIC DNA]</scope>
    <source>
        <strain evidence="3">cv. Huhao1</strain>
        <tissue evidence="2">Leaf</tissue>
    </source>
</reference>
<name>A0A2U1K9S4_ARTAN</name>
<evidence type="ECO:0000313" key="2">
    <source>
        <dbReference type="EMBL" id="PWA27042.1"/>
    </source>
</evidence>